<dbReference type="PANTHER" id="PTHR47078">
    <property type="entry name" value="CYTOSKELETON-ASSOCIATED PROTEIN 2-LIKE"/>
    <property type="match status" value="1"/>
</dbReference>
<feature type="compositionally biased region" description="Basic and acidic residues" evidence="6">
    <location>
        <begin position="126"/>
        <end position="139"/>
    </location>
</feature>
<dbReference type="EMBL" id="QBIY01011545">
    <property type="protein sequence ID" value="RXN30790.1"/>
    <property type="molecule type" value="Genomic_DNA"/>
</dbReference>
<keyword evidence="4" id="KW-0597">Phosphoprotein</keyword>
<organism evidence="8 9">
    <name type="scientific">Labeo rohita</name>
    <name type="common">Indian major carp</name>
    <name type="synonym">Cyprinus rohita</name>
    <dbReference type="NCBI Taxonomy" id="84645"/>
    <lineage>
        <taxon>Eukaryota</taxon>
        <taxon>Metazoa</taxon>
        <taxon>Chordata</taxon>
        <taxon>Craniata</taxon>
        <taxon>Vertebrata</taxon>
        <taxon>Euteleostomi</taxon>
        <taxon>Actinopterygii</taxon>
        <taxon>Neopterygii</taxon>
        <taxon>Teleostei</taxon>
        <taxon>Ostariophysi</taxon>
        <taxon>Cypriniformes</taxon>
        <taxon>Cyprinidae</taxon>
        <taxon>Labeoninae</taxon>
        <taxon>Labeonini</taxon>
        <taxon>Labeo</taxon>
    </lineage>
</organism>
<evidence type="ECO:0000256" key="5">
    <source>
        <dbReference type="ARBA" id="ARBA00023212"/>
    </source>
</evidence>
<comment type="caution">
    <text evidence="8">The sequence shown here is derived from an EMBL/GenBank/DDBJ whole genome shotgun (WGS) entry which is preliminary data.</text>
</comment>
<dbReference type="STRING" id="84645.A0A498NG27"/>
<dbReference type="GO" id="GO:0005829">
    <property type="term" value="C:cytosol"/>
    <property type="evidence" value="ECO:0007669"/>
    <property type="project" value="TreeGrafter"/>
</dbReference>
<dbReference type="Proteomes" id="UP000290572">
    <property type="component" value="Unassembled WGS sequence"/>
</dbReference>
<evidence type="ECO:0000256" key="1">
    <source>
        <dbReference type="ARBA" id="ARBA00004245"/>
    </source>
</evidence>
<dbReference type="InterPro" id="IPR052855">
    <property type="entry name" value="CKAP2-like"/>
</dbReference>
<dbReference type="GO" id="GO:0072686">
    <property type="term" value="C:mitotic spindle"/>
    <property type="evidence" value="ECO:0007669"/>
    <property type="project" value="TreeGrafter"/>
</dbReference>
<feature type="domain" description="Cytoskeleton-associated protein 2 C-terminal" evidence="7">
    <location>
        <begin position="161"/>
        <end position="256"/>
    </location>
</feature>
<proteinExistence type="inferred from homology"/>
<evidence type="ECO:0000256" key="6">
    <source>
        <dbReference type="SAM" id="MobiDB-lite"/>
    </source>
</evidence>
<dbReference type="AlphaFoldDB" id="A0A498NG27"/>
<evidence type="ECO:0000313" key="9">
    <source>
        <dbReference type="Proteomes" id="UP000290572"/>
    </source>
</evidence>
<comment type="similarity">
    <text evidence="2">Belongs to the CKAP2 family.</text>
</comment>
<evidence type="ECO:0000313" key="8">
    <source>
        <dbReference type="EMBL" id="RXN30790.1"/>
    </source>
</evidence>
<keyword evidence="5" id="KW-0206">Cytoskeleton</keyword>
<evidence type="ECO:0000256" key="3">
    <source>
        <dbReference type="ARBA" id="ARBA00022490"/>
    </source>
</evidence>
<name>A0A498NG27_LABRO</name>
<evidence type="ECO:0000259" key="7">
    <source>
        <dbReference type="Pfam" id="PF15297"/>
    </source>
</evidence>
<sequence length="272" mass="30993">MPVRMVRRKTVSAIPQPYWTSMENEDEVHDVVFAVDRSLDDCIKLLQQGFPVEQVRDVLSRVPMAQKFAKYWICQARLMEREGNLEVLPMFQEAIRVVREPVDELRSVVFDILKKRQIQGLSPMPKESETPETRVHDEQEGSDLMCTPKPVGALICGRRGGSSVVKYKITATPGGKRSQQGAEPGQVDGHEIRFFTPVRRSVRIEKTSLRYPTALQEHDPCVTSLCDLVGESKEEVKGETQPQSSPVYVYRENEALRDHVQVKLVYPEEVET</sequence>
<protein>
    <submittedName>
        <fullName evidence="8">Cytoskeleton-associated 2-like protein</fullName>
    </submittedName>
</protein>
<dbReference type="PANTHER" id="PTHR47078:SF1">
    <property type="entry name" value="CYTOSKELETON-ASSOCIATED PROTEIN 2-LIKE"/>
    <property type="match status" value="1"/>
</dbReference>
<keyword evidence="3" id="KW-0963">Cytoplasm</keyword>
<reference evidence="8 9" key="1">
    <citation type="submission" date="2018-03" db="EMBL/GenBank/DDBJ databases">
        <title>Draft genome sequence of Rohu Carp (Labeo rohita).</title>
        <authorList>
            <person name="Das P."/>
            <person name="Kushwaha B."/>
            <person name="Joshi C.G."/>
            <person name="Kumar D."/>
            <person name="Nagpure N.S."/>
            <person name="Sahoo L."/>
            <person name="Das S.P."/>
            <person name="Bit A."/>
            <person name="Patnaik S."/>
            <person name="Meher P.K."/>
            <person name="Jayasankar P."/>
            <person name="Koringa P.G."/>
            <person name="Patel N.V."/>
            <person name="Hinsu A.T."/>
            <person name="Kumar R."/>
            <person name="Pandey M."/>
            <person name="Agarwal S."/>
            <person name="Srivastava S."/>
            <person name="Singh M."/>
            <person name="Iquebal M.A."/>
            <person name="Jaiswal S."/>
            <person name="Angadi U.B."/>
            <person name="Kumar N."/>
            <person name="Raza M."/>
            <person name="Shah T.M."/>
            <person name="Rai A."/>
            <person name="Jena J.K."/>
        </authorList>
    </citation>
    <scope>NUCLEOTIDE SEQUENCE [LARGE SCALE GENOMIC DNA]</scope>
    <source>
        <strain evidence="8">DASCIFA01</strain>
        <tissue evidence="8">Testis</tissue>
    </source>
</reference>
<evidence type="ECO:0000256" key="4">
    <source>
        <dbReference type="ARBA" id="ARBA00022553"/>
    </source>
</evidence>
<comment type="subcellular location">
    <subcellularLocation>
        <location evidence="1">Cytoplasm</location>
        <location evidence="1">Cytoskeleton</location>
    </subcellularLocation>
</comment>
<dbReference type="Pfam" id="PF15297">
    <property type="entry name" value="CKAP2_C"/>
    <property type="match status" value="2"/>
</dbReference>
<feature type="region of interest" description="Disordered" evidence="6">
    <location>
        <begin position="122"/>
        <end position="143"/>
    </location>
</feature>
<dbReference type="InterPro" id="IPR029197">
    <property type="entry name" value="CKAP2_C"/>
</dbReference>
<feature type="domain" description="Cytoskeleton-associated protein 2 C-terminal" evidence="7">
    <location>
        <begin position="16"/>
        <end position="117"/>
    </location>
</feature>
<evidence type="ECO:0000256" key="2">
    <source>
        <dbReference type="ARBA" id="ARBA00009468"/>
    </source>
</evidence>
<keyword evidence="9" id="KW-1185">Reference proteome</keyword>
<dbReference type="GO" id="GO:0005813">
    <property type="term" value="C:centrosome"/>
    <property type="evidence" value="ECO:0007669"/>
    <property type="project" value="TreeGrafter"/>
</dbReference>
<accession>A0A498NG27</accession>
<gene>
    <name evidence="8" type="ORF">ROHU_017460</name>
</gene>